<dbReference type="InterPro" id="IPR050256">
    <property type="entry name" value="Glycosyltransferase_2"/>
</dbReference>
<evidence type="ECO:0000313" key="4">
    <source>
        <dbReference type="Proteomes" id="UP000290759"/>
    </source>
</evidence>
<keyword evidence="3" id="KW-0808">Transferase</keyword>
<proteinExistence type="predicted"/>
<dbReference type="AlphaFoldDB" id="A0A4Q2TXI7"/>
<evidence type="ECO:0000259" key="2">
    <source>
        <dbReference type="Pfam" id="PF00535"/>
    </source>
</evidence>
<organism evidence="3 4">
    <name type="scientific">Lichenibacterium minor</name>
    <dbReference type="NCBI Taxonomy" id="2316528"/>
    <lineage>
        <taxon>Bacteria</taxon>
        <taxon>Pseudomonadati</taxon>
        <taxon>Pseudomonadota</taxon>
        <taxon>Alphaproteobacteria</taxon>
        <taxon>Hyphomicrobiales</taxon>
        <taxon>Lichenihabitantaceae</taxon>
        <taxon>Lichenibacterium</taxon>
    </lineage>
</organism>
<reference evidence="3 4" key="1">
    <citation type="submission" date="2018-12" db="EMBL/GenBank/DDBJ databases">
        <authorList>
            <person name="Grouzdev D.S."/>
            <person name="Krutkina M.S."/>
        </authorList>
    </citation>
    <scope>NUCLEOTIDE SEQUENCE [LARGE SCALE GENOMIC DNA]</scope>
    <source>
        <strain evidence="3 4">RmlP026</strain>
    </source>
</reference>
<dbReference type="PANTHER" id="PTHR48090">
    <property type="entry name" value="UNDECAPRENYL-PHOSPHATE 4-DEOXY-4-FORMAMIDO-L-ARABINOSE TRANSFERASE-RELATED"/>
    <property type="match status" value="1"/>
</dbReference>
<dbReference type="PANTHER" id="PTHR48090:SF7">
    <property type="entry name" value="RFBJ PROTEIN"/>
    <property type="match status" value="1"/>
</dbReference>
<feature type="domain" description="Glycosyltransferase 2-like" evidence="2">
    <location>
        <begin position="35"/>
        <end position="185"/>
    </location>
</feature>
<keyword evidence="1" id="KW-0472">Membrane</keyword>
<comment type="caution">
    <text evidence="3">The sequence shown here is derived from an EMBL/GenBank/DDBJ whole genome shotgun (WGS) entry which is preliminary data.</text>
</comment>
<dbReference type="Gene3D" id="3.90.550.10">
    <property type="entry name" value="Spore Coat Polysaccharide Biosynthesis Protein SpsA, Chain A"/>
    <property type="match status" value="1"/>
</dbReference>
<keyword evidence="1" id="KW-0812">Transmembrane</keyword>
<protein>
    <submittedName>
        <fullName evidence="3">Glycosyltransferase</fullName>
    </submittedName>
</protein>
<dbReference type="InterPro" id="IPR029044">
    <property type="entry name" value="Nucleotide-diphossugar_trans"/>
</dbReference>
<dbReference type="Proteomes" id="UP000290759">
    <property type="component" value="Unassembled WGS sequence"/>
</dbReference>
<dbReference type="OrthoDB" id="3177103at2"/>
<dbReference type="InterPro" id="IPR001173">
    <property type="entry name" value="Glyco_trans_2-like"/>
</dbReference>
<evidence type="ECO:0000256" key="1">
    <source>
        <dbReference type="SAM" id="Phobius"/>
    </source>
</evidence>
<feature type="transmembrane region" description="Helical" evidence="1">
    <location>
        <begin position="293"/>
        <end position="315"/>
    </location>
</feature>
<dbReference type="CDD" id="cd04179">
    <property type="entry name" value="DPM_DPG-synthase_like"/>
    <property type="match status" value="1"/>
</dbReference>
<dbReference type="Pfam" id="PF00535">
    <property type="entry name" value="Glycos_transf_2"/>
    <property type="match status" value="1"/>
</dbReference>
<gene>
    <name evidence="3" type="ORF">D3273_27265</name>
</gene>
<keyword evidence="1" id="KW-1133">Transmembrane helix</keyword>
<dbReference type="RefSeq" id="WP_129230131.1">
    <property type="nucleotide sequence ID" value="NZ_QYBB01000107.1"/>
</dbReference>
<dbReference type="EMBL" id="QYBB01000107">
    <property type="protein sequence ID" value="RYC28822.1"/>
    <property type="molecule type" value="Genomic_DNA"/>
</dbReference>
<evidence type="ECO:0000313" key="3">
    <source>
        <dbReference type="EMBL" id="RYC28822.1"/>
    </source>
</evidence>
<accession>A0A4Q2TXI7</accession>
<dbReference type="GO" id="GO:0016740">
    <property type="term" value="F:transferase activity"/>
    <property type="evidence" value="ECO:0007669"/>
    <property type="project" value="UniProtKB-KW"/>
</dbReference>
<feature type="transmembrane region" description="Helical" evidence="1">
    <location>
        <begin position="257"/>
        <end position="281"/>
    </location>
</feature>
<keyword evidence="4" id="KW-1185">Reference proteome</keyword>
<dbReference type="SUPFAM" id="SSF53448">
    <property type="entry name" value="Nucleotide-diphospho-sugar transferases"/>
    <property type="match status" value="1"/>
</dbReference>
<name>A0A4Q2TXI7_9HYPH</name>
<sequence>MTGFEVDHGPVQGGATLSGGIPRLASATGRGRVAVLVPCYNEALTVVSVVREFRASLPDAAIYVYDNNSTDETARLAADEGAVVRIERRQGKGHVVRRMFADIEADCYIMVDGDGTYDARVAGRLAEMVLGEGYDFVNVARISTDLDAYRRGHRLGNLALTQIVRSIFGRETSDMLSGYKALSRRFVKSFPAMSSGFETETELTVHALEMRMPMGEISAPYVERPSGSTSKLRTYRDGTRILMLISRLIKDERPFRFFALSGLAVALSGVLLGIPVVLTYLETGLVPRLPTAVLSFGLVVLGAASIFTGIILDVVTKARQEFKRLTYLSMPPPGTPP</sequence>
<reference evidence="3 4" key="2">
    <citation type="submission" date="2019-02" db="EMBL/GenBank/DDBJ databases">
        <title>'Lichenibacterium ramalinii' gen. nov. sp. nov., 'Lichenibacterium minor' gen. nov. sp. nov.</title>
        <authorList>
            <person name="Pankratov T."/>
        </authorList>
    </citation>
    <scope>NUCLEOTIDE SEQUENCE [LARGE SCALE GENOMIC DNA]</scope>
    <source>
        <strain evidence="3 4">RmlP026</strain>
    </source>
</reference>